<protein>
    <submittedName>
        <fullName evidence="1">Uncharacterized protein</fullName>
    </submittedName>
</protein>
<proteinExistence type="predicted"/>
<accession>A0A5B9E0B4</accession>
<organism evidence="1 2">
    <name type="scientific">Rhodanobacter glycinis</name>
    <dbReference type="NCBI Taxonomy" id="582702"/>
    <lineage>
        <taxon>Bacteria</taxon>
        <taxon>Pseudomonadati</taxon>
        <taxon>Pseudomonadota</taxon>
        <taxon>Gammaproteobacteria</taxon>
        <taxon>Lysobacterales</taxon>
        <taxon>Rhodanobacteraceae</taxon>
        <taxon>Rhodanobacter</taxon>
    </lineage>
</organism>
<name>A0A5B9E0B4_9GAMM</name>
<reference evidence="1 2" key="1">
    <citation type="submission" date="2019-08" db="EMBL/GenBank/DDBJ databases">
        <title>Complete genome sequence of Rhodanobacter glycinis strain T01E-68 isolated from tomato root.</title>
        <authorList>
            <person name="Weon H.-Y."/>
            <person name="Lee S.A."/>
        </authorList>
    </citation>
    <scope>NUCLEOTIDE SEQUENCE [LARGE SCALE GENOMIC DNA]</scope>
    <source>
        <strain evidence="1 2">T01E-68</strain>
    </source>
</reference>
<evidence type="ECO:0000313" key="1">
    <source>
        <dbReference type="EMBL" id="QEE25822.1"/>
    </source>
</evidence>
<dbReference type="EMBL" id="CP042807">
    <property type="protein sequence ID" value="QEE25822.1"/>
    <property type="molecule type" value="Genomic_DNA"/>
</dbReference>
<dbReference type="Proteomes" id="UP000321807">
    <property type="component" value="Chromosome"/>
</dbReference>
<dbReference type="KEGG" id="rgl:CS053_15875"/>
<dbReference type="RefSeq" id="WP_147628112.1">
    <property type="nucleotide sequence ID" value="NZ_CP042807.1"/>
</dbReference>
<dbReference type="AlphaFoldDB" id="A0A5B9E0B4"/>
<sequence>MVAVKVTKVQVASNQLDAAIELFFLSDNSIAVHTLTAAAYNVLRDLARRDGLDFPFIKTGFVSTLKKSDKSKVIAFLNGPENFFKHADRDPDGVLEFDPELTELMLIDACSYFKERPDLKPKHFDAIKVWSGSLRADVPKGSPEGLATLAIVQRLKVAGKKQFWEWYCGLTAAKQKYPNAF</sequence>
<evidence type="ECO:0000313" key="2">
    <source>
        <dbReference type="Proteomes" id="UP000321807"/>
    </source>
</evidence>
<gene>
    <name evidence="1" type="ORF">CS053_15875</name>
</gene>